<protein>
    <submittedName>
        <fullName evidence="4">Tubby protein</fullName>
    </submittedName>
</protein>
<feature type="domain" description="Tubby C-terminal" evidence="3">
    <location>
        <begin position="288"/>
        <end position="366"/>
    </location>
</feature>
<evidence type="ECO:0000313" key="5">
    <source>
        <dbReference type="Proteomes" id="UP000241890"/>
    </source>
</evidence>
<comment type="caution">
    <text evidence="4">The sequence shown here is derived from an EMBL/GenBank/DDBJ whole genome shotgun (WGS) entry which is preliminary data.</text>
</comment>
<evidence type="ECO:0000256" key="2">
    <source>
        <dbReference type="SAM" id="MobiDB-lite"/>
    </source>
</evidence>
<dbReference type="InterPro" id="IPR025659">
    <property type="entry name" value="Tubby-like_C"/>
</dbReference>
<dbReference type="InParanoid" id="A0A2R5GSJ9"/>
<dbReference type="OrthoDB" id="8775810at2759"/>
<keyword evidence="5" id="KW-1185">Reference proteome</keyword>
<evidence type="ECO:0000259" key="3">
    <source>
        <dbReference type="Pfam" id="PF01167"/>
    </source>
</evidence>
<organism evidence="4 5">
    <name type="scientific">Hondaea fermentalgiana</name>
    <dbReference type="NCBI Taxonomy" id="2315210"/>
    <lineage>
        <taxon>Eukaryota</taxon>
        <taxon>Sar</taxon>
        <taxon>Stramenopiles</taxon>
        <taxon>Bigyra</taxon>
        <taxon>Labyrinthulomycetes</taxon>
        <taxon>Thraustochytrida</taxon>
        <taxon>Thraustochytriidae</taxon>
        <taxon>Hondaea</taxon>
    </lineage>
</organism>
<dbReference type="Proteomes" id="UP000241890">
    <property type="component" value="Unassembled WGS sequence"/>
</dbReference>
<dbReference type="AlphaFoldDB" id="A0A2R5GSJ9"/>
<name>A0A2R5GSJ9_9STRA</name>
<evidence type="ECO:0000256" key="1">
    <source>
        <dbReference type="ARBA" id="ARBA00007129"/>
    </source>
</evidence>
<dbReference type="InterPro" id="IPR000007">
    <property type="entry name" value="Tubby_C"/>
</dbReference>
<dbReference type="Pfam" id="PF01167">
    <property type="entry name" value="Tub"/>
    <property type="match status" value="1"/>
</dbReference>
<proteinExistence type="inferred from homology"/>
<dbReference type="EMBL" id="BEYU01000171">
    <property type="protein sequence ID" value="GBG33842.1"/>
    <property type="molecule type" value="Genomic_DNA"/>
</dbReference>
<feature type="region of interest" description="Disordered" evidence="2">
    <location>
        <begin position="252"/>
        <end position="272"/>
    </location>
</feature>
<dbReference type="Gene3D" id="3.20.90.10">
    <property type="entry name" value="Tubby Protein, Chain A"/>
    <property type="match status" value="1"/>
</dbReference>
<reference evidence="4 5" key="1">
    <citation type="submission" date="2017-12" db="EMBL/GenBank/DDBJ databases">
        <title>Sequencing, de novo assembly and annotation of complete genome of a new Thraustochytrid species, strain FCC1311.</title>
        <authorList>
            <person name="Sedici K."/>
            <person name="Godart F."/>
            <person name="Aiese Cigliano R."/>
            <person name="Sanseverino W."/>
            <person name="Barakat M."/>
            <person name="Ortet P."/>
            <person name="Marechal E."/>
            <person name="Cagnac O."/>
            <person name="Amato A."/>
        </authorList>
    </citation>
    <scope>NUCLEOTIDE SEQUENCE [LARGE SCALE GENOMIC DNA]</scope>
</reference>
<evidence type="ECO:0000313" key="4">
    <source>
        <dbReference type="EMBL" id="GBG33842.1"/>
    </source>
</evidence>
<gene>
    <name evidence="4" type="ORF">FCC1311_100652</name>
</gene>
<dbReference type="PRINTS" id="PR01573">
    <property type="entry name" value="SUPERTUBBY"/>
</dbReference>
<accession>A0A2R5GSJ9</accession>
<sequence>MMLTTAPPPRRGSDLQDLEMLELGASREVLSTKCASPANRTGNWQECFIMSEDKKKFAMYDERSGEILLTAKRVDNDFFISQYEDFPETFAGNSKKCAADQHGRFCGILRLDPSGKSYTLRSASCELCDQVLHKFSCGPLTSSTDRQILATVKHSTRLIEGTDIEARFLSARLPALLGETERIVWCARTMTGDVIKANRVLRTTSTFAADWNHRIEDSSGPEPECEETKTHCGDDDNIVREIQHLERLQANGLHKNKNPPSTSSSSGNCVPSTFGAPSPVRMALDSLKSDHVQLNTKLPVWSDDIGSLVLKFRNRRVLMASSKNFILNDAKNRMIFQLGKAESGRFNVDFQHPMSALQAFGIALSAYGFTAKPKK</sequence>
<feature type="compositionally biased region" description="Low complexity" evidence="2">
    <location>
        <begin position="258"/>
        <end position="272"/>
    </location>
</feature>
<dbReference type="PANTHER" id="PTHR16517:SF7">
    <property type="entry name" value="PROTEIN KING TUBBY"/>
    <property type="match status" value="1"/>
</dbReference>
<dbReference type="PANTHER" id="PTHR16517">
    <property type="entry name" value="TUBBY-RELATED"/>
    <property type="match status" value="1"/>
</dbReference>
<dbReference type="SUPFAM" id="SSF54518">
    <property type="entry name" value="Tubby C-terminal domain-like"/>
    <property type="match status" value="1"/>
</dbReference>
<comment type="similarity">
    <text evidence="1">Belongs to the TUB family.</text>
</comment>